<dbReference type="AlphaFoldDB" id="A0A7J6V3G8"/>
<evidence type="ECO:0000256" key="2">
    <source>
        <dbReference type="ARBA" id="ARBA00023125"/>
    </source>
</evidence>
<feature type="compositionally biased region" description="Low complexity" evidence="5">
    <location>
        <begin position="1"/>
        <end position="15"/>
    </location>
</feature>
<dbReference type="PROSITE" id="PS51005">
    <property type="entry name" value="NAC"/>
    <property type="match status" value="1"/>
</dbReference>
<name>A0A7J6V3G8_THATH</name>
<evidence type="ECO:0000313" key="8">
    <source>
        <dbReference type="Proteomes" id="UP000554482"/>
    </source>
</evidence>
<feature type="domain" description="NAC" evidence="6">
    <location>
        <begin position="35"/>
        <end position="160"/>
    </location>
</feature>
<keyword evidence="1" id="KW-0805">Transcription regulation</keyword>
<dbReference type="InterPro" id="IPR036093">
    <property type="entry name" value="NAC_dom_sf"/>
</dbReference>
<protein>
    <recommendedName>
        <fullName evidence="6">NAC domain-containing protein</fullName>
    </recommendedName>
</protein>
<dbReference type="GO" id="GO:0003677">
    <property type="term" value="F:DNA binding"/>
    <property type="evidence" value="ECO:0007669"/>
    <property type="project" value="UniProtKB-KW"/>
</dbReference>
<evidence type="ECO:0000256" key="4">
    <source>
        <dbReference type="ARBA" id="ARBA00023242"/>
    </source>
</evidence>
<accession>A0A7J6V3G8</accession>
<reference evidence="7 8" key="1">
    <citation type="submission" date="2020-06" db="EMBL/GenBank/DDBJ databases">
        <title>Transcriptomic and genomic resources for Thalictrum thalictroides and T. hernandezii: Facilitating candidate gene discovery in an emerging model plant lineage.</title>
        <authorList>
            <person name="Arias T."/>
            <person name="Riano-Pachon D.M."/>
            <person name="Di Stilio V.S."/>
        </authorList>
    </citation>
    <scope>NUCLEOTIDE SEQUENCE [LARGE SCALE GENOMIC DNA]</scope>
    <source>
        <strain evidence="8">cv. WT478/WT964</strain>
        <tissue evidence="7">Leaves</tissue>
    </source>
</reference>
<gene>
    <name evidence="7" type="ORF">FRX31_031428</name>
</gene>
<evidence type="ECO:0000313" key="7">
    <source>
        <dbReference type="EMBL" id="KAF5178982.1"/>
    </source>
</evidence>
<dbReference type="SUPFAM" id="SSF101941">
    <property type="entry name" value="NAC domain"/>
    <property type="match status" value="1"/>
</dbReference>
<dbReference type="EMBL" id="JABWDY010039353">
    <property type="protein sequence ID" value="KAF5178982.1"/>
    <property type="molecule type" value="Genomic_DNA"/>
</dbReference>
<keyword evidence="4" id="KW-0539">Nucleus</keyword>
<evidence type="ECO:0000256" key="1">
    <source>
        <dbReference type="ARBA" id="ARBA00023015"/>
    </source>
</evidence>
<evidence type="ECO:0000256" key="3">
    <source>
        <dbReference type="ARBA" id="ARBA00023163"/>
    </source>
</evidence>
<comment type="caution">
    <text evidence="7">The sequence shown here is derived from an EMBL/GenBank/DDBJ whole genome shotgun (WGS) entry which is preliminary data.</text>
</comment>
<feature type="region of interest" description="Disordered" evidence="5">
    <location>
        <begin position="1"/>
        <end position="37"/>
    </location>
</feature>
<keyword evidence="8" id="KW-1185">Reference proteome</keyword>
<dbReference type="Proteomes" id="UP000554482">
    <property type="component" value="Unassembled WGS sequence"/>
</dbReference>
<keyword evidence="2" id="KW-0238">DNA-binding</keyword>
<sequence length="160" mass="18195">MVKIAKNKSSTSSSNSRKKKGESTAVTEKKGKKKQSLANNITEEELNLVDYYLRNKNLCNSVDHCPIEEVDVYANHPQALAEKHPSTAEIWYFFTSSRPHEIQAGIDIQGQWVICEKIDVFNQGEKVGVKQLLEYCEGDHKSKYKIIEYQLYPAPENSGE</sequence>
<evidence type="ECO:0000259" key="6">
    <source>
        <dbReference type="PROSITE" id="PS51005"/>
    </source>
</evidence>
<proteinExistence type="predicted"/>
<dbReference type="Gene3D" id="2.170.150.80">
    <property type="entry name" value="NAC domain"/>
    <property type="match status" value="1"/>
</dbReference>
<keyword evidence="3" id="KW-0804">Transcription</keyword>
<dbReference type="Pfam" id="PF02365">
    <property type="entry name" value="NAM"/>
    <property type="match status" value="1"/>
</dbReference>
<dbReference type="InterPro" id="IPR003441">
    <property type="entry name" value="NAC-dom"/>
</dbReference>
<dbReference type="GO" id="GO:0006355">
    <property type="term" value="P:regulation of DNA-templated transcription"/>
    <property type="evidence" value="ECO:0007669"/>
    <property type="project" value="InterPro"/>
</dbReference>
<organism evidence="7 8">
    <name type="scientific">Thalictrum thalictroides</name>
    <name type="common">Rue-anemone</name>
    <name type="synonym">Anemone thalictroides</name>
    <dbReference type="NCBI Taxonomy" id="46969"/>
    <lineage>
        <taxon>Eukaryota</taxon>
        <taxon>Viridiplantae</taxon>
        <taxon>Streptophyta</taxon>
        <taxon>Embryophyta</taxon>
        <taxon>Tracheophyta</taxon>
        <taxon>Spermatophyta</taxon>
        <taxon>Magnoliopsida</taxon>
        <taxon>Ranunculales</taxon>
        <taxon>Ranunculaceae</taxon>
        <taxon>Thalictroideae</taxon>
        <taxon>Thalictrum</taxon>
    </lineage>
</organism>
<evidence type="ECO:0000256" key="5">
    <source>
        <dbReference type="SAM" id="MobiDB-lite"/>
    </source>
</evidence>